<accession>A0A2P7BDJ3</accession>
<organism evidence="1 2">
    <name type="scientific">Phyllobacterium sophorae</name>
    <dbReference type="NCBI Taxonomy" id="1520277"/>
    <lineage>
        <taxon>Bacteria</taxon>
        <taxon>Pseudomonadati</taxon>
        <taxon>Pseudomonadota</taxon>
        <taxon>Alphaproteobacteria</taxon>
        <taxon>Hyphomicrobiales</taxon>
        <taxon>Phyllobacteriaceae</taxon>
        <taxon>Phyllobacterium</taxon>
    </lineage>
</organism>
<sequence length="66" mass="7467">MMYIGMDYTGLLKTPKLEFSACKFTFGPFIFQKAFFRTVACLYSHSAAGTNFWEIGVEGDGEFAEF</sequence>
<gene>
    <name evidence="1" type="ORF">CU103_11440</name>
</gene>
<dbReference type="Proteomes" id="UP000241764">
    <property type="component" value="Unassembled WGS sequence"/>
</dbReference>
<evidence type="ECO:0000313" key="1">
    <source>
        <dbReference type="EMBL" id="PSH64512.1"/>
    </source>
</evidence>
<protein>
    <submittedName>
        <fullName evidence="1">Uncharacterized protein</fullName>
    </submittedName>
</protein>
<evidence type="ECO:0000313" key="2">
    <source>
        <dbReference type="Proteomes" id="UP000241764"/>
    </source>
</evidence>
<dbReference type="EMBL" id="PGGM01000004">
    <property type="protein sequence ID" value="PSH64512.1"/>
    <property type="molecule type" value="Genomic_DNA"/>
</dbReference>
<keyword evidence="2" id="KW-1185">Reference proteome</keyword>
<reference evidence="2" key="1">
    <citation type="submission" date="2017-11" db="EMBL/GenBank/DDBJ databases">
        <authorList>
            <person name="Kuznetsova I."/>
            <person name="Sazanova A."/>
            <person name="Chirak E."/>
            <person name="Safronova V."/>
            <person name="Willems A."/>
        </authorList>
    </citation>
    <scope>NUCLEOTIDE SEQUENCE [LARGE SCALE GENOMIC DNA]</scope>
    <source>
        <strain evidence="2">CCBAU 03422</strain>
    </source>
</reference>
<proteinExistence type="predicted"/>
<comment type="caution">
    <text evidence="1">The sequence shown here is derived from an EMBL/GenBank/DDBJ whole genome shotgun (WGS) entry which is preliminary data.</text>
</comment>
<dbReference type="AlphaFoldDB" id="A0A2P7BDJ3"/>
<name>A0A2P7BDJ3_9HYPH</name>